<comment type="subcellular location">
    <subcellularLocation>
        <location evidence="10">Cell membrane</location>
        <topology evidence="10">Peripheral membrane protein</topology>
        <orientation evidence="10">Cytoplasmic side</orientation>
    </subcellularLocation>
</comment>
<accession>A0A0P6VVF6</accession>
<dbReference type="GO" id="GO:0000103">
    <property type="term" value="P:sulfate assimilation"/>
    <property type="evidence" value="ECO:0007669"/>
    <property type="project" value="TreeGrafter"/>
</dbReference>
<comment type="cofactor">
    <cofactor evidence="10 11">
        <name>Mg(2+)</name>
        <dbReference type="ChEBI" id="CHEBI:18420"/>
    </cofactor>
</comment>
<dbReference type="InterPro" id="IPR020583">
    <property type="entry name" value="Inositol_monoP_metal-BS"/>
</dbReference>
<dbReference type="HAMAP" id="MF_02095">
    <property type="entry name" value="CysQ"/>
    <property type="match status" value="1"/>
</dbReference>
<evidence type="ECO:0000256" key="7">
    <source>
        <dbReference type="ARBA" id="ARBA00022801"/>
    </source>
</evidence>
<feature type="binding site" evidence="10">
    <location>
        <position position="82"/>
    </location>
    <ligand>
        <name>Mg(2+)</name>
        <dbReference type="ChEBI" id="CHEBI:18420"/>
        <label>1</label>
    </ligand>
</feature>
<dbReference type="PROSITE" id="PS00630">
    <property type="entry name" value="IMP_2"/>
    <property type="match status" value="1"/>
</dbReference>
<dbReference type="Pfam" id="PF00459">
    <property type="entry name" value="Inositol_P"/>
    <property type="match status" value="1"/>
</dbReference>
<feature type="binding site" evidence="11">
    <location>
        <position position="84"/>
    </location>
    <ligand>
        <name>Mg(2+)</name>
        <dbReference type="ChEBI" id="CHEBI:18420"/>
        <label>1</label>
        <note>catalytic</note>
    </ligand>
</feature>
<evidence type="ECO:0000256" key="5">
    <source>
        <dbReference type="ARBA" id="ARBA00022519"/>
    </source>
</evidence>
<evidence type="ECO:0000256" key="10">
    <source>
        <dbReference type="HAMAP-Rule" id="MF_02095"/>
    </source>
</evidence>
<evidence type="ECO:0000256" key="8">
    <source>
        <dbReference type="ARBA" id="ARBA00022842"/>
    </source>
</evidence>
<keyword evidence="7 10" id="KW-0378">Hydrolase</keyword>
<dbReference type="InterPro" id="IPR020550">
    <property type="entry name" value="Inositol_monophosphatase_CS"/>
</dbReference>
<evidence type="ECO:0000313" key="12">
    <source>
        <dbReference type="EMBL" id="KPL58833.1"/>
    </source>
</evidence>
<feature type="binding site" evidence="11">
    <location>
        <position position="62"/>
    </location>
    <ligand>
        <name>Mg(2+)</name>
        <dbReference type="ChEBI" id="CHEBI:18420"/>
        <label>1</label>
        <note>catalytic</note>
    </ligand>
</feature>
<feature type="binding site" evidence="10">
    <location>
        <position position="85"/>
    </location>
    <ligand>
        <name>Mg(2+)</name>
        <dbReference type="ChEBI" id="CHEBI:18420"/>
        <label>2</label>
    </ligand>
</feature>
<proteinExistence type="inferred from homology"/>
<dbReference type="AlphaFoldDB" id="A0A0P6VVF6"/>
<protein>
    <recommendedName>
        <fullName evidence="10">3'(2'),5'-bisphosphate nucleotidase CysQ</fullName>
        <ecNumber evidence="10">3.1.3.7</ecNumber>
    </recommendedName>
    <alternativeName>
        <fullName evidence="10">3'(2'),5-bisphosphonucleoside 3'(2')-phosphohydrolase</fullName>
    </alternativeName>
    <alternativeName>
        <fullName evidence="10">3'-phosphoadenosine 5'-phosphate phosphatase</fullName>
        <shortName evidence="10">PAP phosphatase</shortName>
    </alternativeName>
</protein>
<dbReference type="Gene3D" id="3.30.540.10">
    <property type="entry name" value="Fructose-1,6-Bisphosphatase, subunit A, domain 1"/>
    <property type="match status" value="1"/>
</dbReference>
<evidence type="ECO:0000256" key="3">
    <source>
        <dbReference type="ARBA" id="ARBA00005289"/>
    </source>
</evidence>
<dbReference type="EC" id="3.1.3.7" evidence="10"/>
<dbReference type="GO" id="GO:0008441">
    <property type="term" value="F:3'(2'),5'-bisphosphate nucleotidase activity"/>
    <property type="evidence" value="ECO:0007669"/>
    <property type="project" value="UniProtKB-UniRule"/>
</dbReference>
<evidence type="ECO:0000256" key="2">
    <source>
        <dbReference type="ARBA" id="ARBA00001625"/>
    </source>
</evidence>
<gene>
    <name evidence="10" type="primary">cysQ</name>
    <name evidence="12" type="ORF">AM506_15040</name>
</gene>
<comment type="caution">
    <text evidence="12">The sequence shown here is derived from an EMBL/GenBank/DDBJ whole genome shotgun (WGS) entry which is preliminary data.</text>
</comment>
<dbReference type="RefSeq" id="WP_060673310.1">
    <property type="nucleotide sequence ID" value="NZ_LIXZ01000012.1"/>
</dbReference>
<feature type="binding site" evidence="10">
    <location>
        <position position="84"/>
    </location>
    <ligand>
        <name>Mg(2+)</name>
        <dbReference type="ChEBI" id="CHEBI:18420"/>
        <label>1</label>
    </ligand>
</feature>
<dbReference type="InterPro" id="IPR050725">
    <property type="entry name" value="CysQ/Inositol_MonoPase"/>
</dbReference>
<dbReference type="EMBL" id="LIXZ01000012">
    <property type="protein sequence ID" value="KPL58833.1"/>
    <property type="molecule type" value="Genomic_DNA"/>
</dbReference>
<dbReference type="CDD" id="cd01638">
    <property type="entry name" value="CysQ"/>
    <property type="match status" value="1"/>
</dbReference>
<dbReference type="GO" id="GO:0052834">
    <property type="term" value="F:inositol monophosphate phosphatase activity"/>
    <property type="evidence" value="ECO:0007669"/>
    <property type="project" value="UniProtKB-EC"/>
</dbReference>
<comment type="similarity">
    <text evidence="3 10">Belongs to the inositol monophosphatase superfamily. CysQ family.</text>
</comment>
<name>A0A0P6VVF6_9BACI</name>
<dbReference type="Gene3D" id="3.40.190.80">
    <property type="match status" value="1"/>
</dbReference>
<feature type="binding site" evidence="10">
    <location>
        <position position="215"/>
    </location>
    <ligand>
        <name>substrate</name>
    </ligand>
</feature>
<dbReference type="PRINTS" id="PR00377">
    <property type="entry name" value="IMPHPHTASES"/>
</dbReference>
<feature type="binding site" evidence="11">
    <location>
        <position position="215"/>
    </location>
    <ligand>
        <name>Mg(2+)</name>
        <dbReference type="ChEBI" id="CHEBI:18420"/>
        <label>1</label>
        <note>catalytic</note>
    </ligand>
</feature>
<evidence type="ECO:0000256" key="9">
    <source>
        <dbReference type="ARBA" id="ARBA00023136"/>
    </source>
</evidence>
<dbReference type="InterPro" id="IPR006240">
    <property type="entry name" value="CysQ"/>
</dbReference>
<comment type="catalytic activity">
    <reaction evidence="1">
        <text>a myo-inositol phosphate + H2O = myo-inositol + phosphate</text>
        <dbReference type="Rhea" id="RHEA:24056"/>
        <dbReference type="ChEBI" id="CHEBI:15377"/>
        <dbReference type="ChEBI" id="CHEBI:17268"/>
        <dbReference type="ChEBI" id="CHEBI:43474"/>
        <dbReference type="ChEBI" id="CHEBI:84139"/>
        <dbReference type="EC" id="3.1.3.25"/>
    </reaction>
</comment>
<comment type="function">
    <text evidence="10">Converts adenosine-3',5'-bisphosphate (PAP) to AMP.</text>
</comment>
<dbReference type="PANTHER" id="PTHR43028:SF5">
    <property type="entry name" value="3'(2'),5'-BISPHOSPHATE NUCLEOTIDASE 1"/>
    <property type="match status" value="1"/>
</dbReference>
<evidence type="ECO:0000313" key="13">
    <source>
        <dbReference type="Proteomes" id="UP000050398"/>
    </source>
</evidence>
<dbReference type="PANTHER" id="PTHR43028">
    <property type="entry name" value="3'(2'),5'-BISPHOSPHATE NUCLEOTIDASE 1"/>
    <property type="match status" value="1"/>
</dbReference>
<comment type="catalytic activity">
    <reaction evidence="2 10">
        <text>adenosine 3',5'-bisphosphate + H2O = AMP + phosphate</text>
        <dbReference type="Rhea" id="RHEA:10040"/>
        <dbReference type="ChEBI" id="CHEBI:15377"/>
        <dbReference type="ChEBI" id="CHEBI:43474"/>
        <dbReference type="ChEBI" id="CHEBI:58343"/>
        <dbReference type="ChEBI" id="CHEBI:456215"/>
        <dbReference type="EC" id="3.1.3.7"/>
    </reaction>
</comment>
<dbReference type="PROSITE" id="PS00629">
    <property type="entry name" value="IMP_1"/>
    <property type="match status" value="1"/>
</dbReference>
<feature type="binding site" evidence="10">
    <location>
        <position position="62"/>
    </location>
    <ligand>
        <name>substrate</name>
    </ligand>
</feature>
<dbReference type="InterPro" id="IPR000760">
    <property type="entry name" value="Inositol_monophosphatase-like"/>
</dbReference>
<keyword evidence="8 10" id="KW-0460">Magnesium</keyword>
<evidence type="ECO:0000256" key="11">
    <source>
        <dbReference type="PIRSR" id="PIRSR600760-2"/>
    </source>
</evidence>
<dbReference type="Proteomes" id="UP000050398">
    <property type="component" value="Unassembled WGS sequence"/>
</dbReference>
<evidence type="ECO:0000256" key="4">
    <source>
        <dbReference type="ARBA" id="ARBA00022475"/>
    </source>
</evidence>
<dbReference type="GO" id="GO:0005886">
    <property type="term" value="C:plasma membrane"/>
    <property type="evidence" value="ECO:0007669"/>
    <property type="project" value="UniProtKB-SubCell"/>
</dbReference>
<dbReference type="GO" id="GO:0050427">
    <property type="term" value="P:3'-phosphoadenosine 5'-phosphosulfate metabolic process"/>
    <property type="evidence" value="ECO:0007669"/>
    <property type="project" value="TreeGrafter"/>
</dbReference>
<sequence length="262" mass="29275">MLNEVIEIAIGAGKKVLEVYDDAYTIHDKADRSPLTIADQLSHTHILNELSKLFPTFPILSEEGASIPFKERKNWSSFWLVDPLDGTKEFIKKNGEFTVNIALIQGNRPVLGIIYAPVTDTLYYAEKNKGAYKLMTASSLEKRKQVKINTASSGVKKIVISRSHLSDATQEYIEDLQRQEGKLEFTSIGSSLKFCLIAEGEAHYYPRMAPTMEWDTAAGQIIVEEAGGLVINYDTGTPLFYNKKDLKNPSFLCGINKVIGYN</sequence>
<dbReference type="OrthoDB" id="9772456at2"/>
<keyword evidence="5" id="KW-0997">Cell inner membrane</keyword>
<reference evidence="12 13" key="1">
    <citation type="submission" date="2015-08" db="EMBL/GenBank/DDBJ databases">
        <title>Draft Genome Sequence of Bacillus vietnamensis UCD-SED5.</title>
        <authorList>
            <person name="Lee R.D."/>
            <person name="Jospin G."/>
            <person name="Lang J.M."/>
            <person name="Coil D.A."/>
            <person name="Eisen J.A."/>
        </authorList>
    </citation>
    <scope>NUCLEOTIDE SEQUENCE [LARGE SCALE GENOMIC DNA]</scope>
    <source>
        <strain evidence="12 13">UCD-SED5</strain>
    </source>
</reference>
<keyword evidence="6 10" id="KW-0479">Metal-binding</keyword>
<feature type="binding site" evidence="11">
    <location>
        <position position="82"/>
    </location>
    <ligand>
        <name>Mg(2+)</name>
        <dbReference type="ChEBI" id="CHEBI:18420"/>
        <label>1</label>
        <note>catalytic</note>
    </ligand>
</feature>
<dbReference type="FunFam" id="3.30.540.10:FF:000007">
    <property type="entry name" value="3'(2'),5'-bisphosphate nucleotidase CysQ"/>
    <property type="match status" value="1"/>
</dbReference>
<dbReference type="GO" id="GO:0000287">
    <property type="term" value="F:magnesium ion binding"/>
    <property type="evidence" value="ECO:0007669"/>
    <property type="project" value="UniProtKB-UniRule"/>
</dbReference>
<dbReference type="PATRIC" id="fig|218284.4.peg.1191"/>
<feature type="binding site" evidence="10">
    <location>
        <position position="215"/>
    </location>
    <ligand>
        <name>Mg(2+)</name>
        <dbReference type="ChEBI" id="CHEBI:18420"/>
        <label>2</label>
    </ligand>
</feature>
<dbReference type="GO" id="GO:0046854">
    <property type="term" value="P:phosphatidylinositol phosphate biosynthetic process"/>
    <property type="evidence" value="ECO:0007669"/>
    <property type="project" value="InterPro"/>
</dbReference>
<feature type="binding site" evidence="10">
    <location>
        <position position="62"/>
    </location>
    <ligand>
        <name>Mg(2+)</name>
        <dbReference type="ChEBI" id="CHEBI:18420"/>
        <label>1</label>
    </ligand>
</feature>
<evidence type="ECO:0000256" key="6">
    <source>
        <dbReference type="ARBA" id="ARBA00022723"/>
    </source>
</evidence>
<feature type="binding site" evidence="11">
    <location>
        <position position="85"/>
    </location>
    <ligand>
        <name>Mg(2+)</name>
        <dbReference type="ChEBI" id="CHEBI:18420"/>
        <label>1</label>
        <note>catalytic</note>
    </ligand>
</feature>
<feature type="binding site" evidence="10">
    <location>
        <position position="82"/>
    </location>
    <ligand>
        <name>Mg(2+)</name>
        <dbReference type="ChEBI" id="CHEBI:18420"/>
        <label>2</label>
    </ligand>
</feature>
<keyword evidence="9 10" id="KW-0472">Membrane</keyword>
<dbReference type="NCBIfam" id="TIGR01331">
    <property type="entry name" value="bisphos_cysQ"/>
    <property type="match status" value="1"/>
</dbReference>
<organism evidence="12 13">
    <name type="scientific">Rossellomorea vietnamensis</name>
    <dbReference type="NCBI Taxonomy" id="218284"/>
    <lineage>
        <taxon>Bacteria</taxon>
        <taxon>Bacillati</taxon>
        <taxon>Bacillota</taxon>
        <taxon>Bacilli</taxon>
        <taxon>Bacillales</taxon>
        <taxon>Bacillaceae</taxon>
        <taxon>Rossellomorea</taxon>
    </lineage>
</organism>
<evidence type="ECO:0000256" key="1">
    <source>
        <dbReference type="ARBA" id="ARBA00001033"/>
    </source>
</evidence>
<dbReference type="SUPFAM" id="SSF56655">
    <property type="entry name" value="Carbohydrate phosphatase"/>
    <property type="match status" value="1"/>
</dbReference>
<keyword evidence="4 10" id="KW-1003">Cell membrane</keyword>
<feature type="binding site" evidence="10">
    <location>
        <begin position="84"/>
        <end position="87"/>
    </location>
    <ligand>
        <name>substrate</name>
    </ligand>
</feature>